<comment type="caution">
    <text evidence="8">The sequence shown here is derived from an EMBL/GenBank/DDBJ whole genome shotgun (WGS) entry which is preliminary data.</text>
</comment>
<dbReference type="GO" id="GO:0006352">
    <property type="term" value="P:DNA-templated transcription initiation"/>
    <property type="evidence" value="ECO:0007669"/>
    <property type="project" value="InterPro"/>
</dbReference>
<dbReference type="PANTHER" id="PTHR43133">
    <property type="entry name" value="RNA POLYMERASE ECF-TYPE SIGMA FACTO"/>
    <property type="match status" value="1"/>
</dbReference>
<dbReference type="InterPro" id="IPR007627">
    <property type="entry name" value="RNA_pol_sigma70_r2"/>
</dbReference>
<dbReference type="NCBIfam" id="TIGR02937">
    <property type="entry name" value="sigma70-ECF"/>
    <property type="match status" value="1"/>
</dbReference>
<evidence type="ECO:0000256" key="1">
    <source>
        <dbReference type="ARBA" id="ARBA00010641"/>
    </source>
</evidence>
<evidence type="ECO:0000313" key="9">
    <source>
        <dbReference type="Proteomes" id="UP000433406"/>
    </source>
</evidence>
<evidence type="ECO:0000313" key="8">
    <source>
        <dbReference type="EMBL" id="MTB94866.1"/>
    </source>
</evidence>
<dbReference type="GO" id="GO:0003677">
    <property type="term" value="F:DNA binding"/>
    <property type="evidence" value="ECO:0007669"/>
    <property type="project" value="UniProtKB-KW"/>
</dbReference>
<reference evidence="8 9" key="1">
    <citation type="submission" date="2019-10" db="EMBL/GenBank/DDBJ databases">
        <title>Nocardioides novel species isolated from the excrement of Marmot.</title>
        <authorList>
            <person name="Zhang G."/>
        </authorList>
    </citation>
    <scope>NUCLEOTIDE SEQUENCE [LARGE SCALE GENOMIC DNA]</scope>
    <source>
        <strain evidence="9">zg-579</strain>
    </source>
</reference>
<dbReference type="InterPro" id="IPR013249">
    <property type="entry name" value="RNA_pol_sigma70_r4_t2"/>
</dbReference>
<dbReference type="GO" id="GO:0016987">
    <property type="term" value="F:sigma factor activity"/>
    <property type="evidence" value="ECO:0007669"/>
    <property type="project" value="UniProtKB-KW"/>
</dbReference>
<dbReference type="InterPro" id="IPR013325">
    <property type="entry name" value="RNA_pol_sigma_r2"/>
</dbReference>
<dbReference type="InterPro" id="IPR014284">
    <property type="entry name" value="RNA_pol_sigma-70_dom"/>
</dbReference>
<dbReference type="Proteomes" id="UP000433406">
    <property type="component" value="Unassembled WGS sequence"/>
</dbReference>
<dbReference type="SUPFAM" id="SSF88946">
    <property type="entry name" value="Sigma2 domain of RNA polymerase sigma factors"/>
    <property type="match status" value="1"/>
</dbReference>
<gene>
    <name evidence="8" type="ORF">GGQ22_07190</name>
</gene>
<dbReference type="Gene3D" id="1.10.1740.10">
    <property type="match status" value="1"/>
</dbReference>
<evidence type="ECO:0000259" key="6">
    <source>
        <dbReference type="Pfam" id="PF04542"/>
    </source>
</evidence>
<dbReference type="PANTHER" id="PTHR43133:SF50">
    <property type="entry name" value="ECF RNA POLYMERASE SIGMA FACTOR SIGM"/>
    <property type="match status" value="1"/>
</dbReference>
<comment type="similarity">
    <text evidence="1">Belongs to the sigma-70 factor family. ECF subfamily.</text>
</comment>
<dbReference type="NCBIfam" id="TIGR02983">
    <property type="entry name" value="SigE-fam_strep"/>
    <property type="match status" value="1"/>
</dbReference>
<organism evidence="8 9">
    <name type="scientific">Nocardioides marmotae</name>
    <dbReference type="NCBI Taxonomy" id="2663857"/>
    <lineage>
        <taxon>Bacteria</taxon>
        <taxon>Bacillati</taxon>
        <taxon>Actinomycetota</taxon>
        <taxon>Actinomycetes</taxon>
        <taxon>Propionibacteriales</taxon>
        <taxon>Nocardioidaceae</taxon>
        <taxon>Nocardioides</taxon>
    </lineage>
</organism>
<evidence type="ECO:0000256" key="2">
    <source>
        <dbReference type="ARBA" id="ARBA00023015"/>
    </source>
</evidence>
<dbReference type="CDD" id="cd06171">
    <property type="entry name" value="Sigma70_r4"/>
    <property type="match status" value="1"/>
</dbReference>
<evidence type="ECO:0000259" key="7">
    <source>
        <dbReference type="Pfam" id="PF08281"/>
    </source>
</evidence>
<keyword evidence="2" id="KW-0805">Transcription regulation</keyword>
<feature type="domain" description="RNA polymerase sigma factor 70 region 4 type 2" evidence="7">
    <location>
        <begin position="99"/>
        <end position="151"/>
    </location>
</feature>
<dbReference type="EMBL" id="WLCI01000006">
    <property type="protein sequence ID" value="MTB94866.1"/>
    <property type="molecule type" value="Genomic_DNA"/>
</dbReference>
<dbReference type="Pfam" id="PF04542">
    <property type="entry name" value="Sigma70_r2"/>
    <property type="match status" value="1"/>
</dbReference>
<keyword evidence="4" id="KW-0238">DNA-binding</keyword>
<sequence length="160" mass="18085">MEASPTFEEYVATRGRALWRSAWLLTGDAQRAEDLVQTALVKCWRRWDKIAADGSVDGYVRRAMVTTFTDWRRRRWEGEVPTAELPAGWNGDADLAVRRDVLSALALLPRGQRAVIVLRFYDDLTESQTAHVLGISVGTVKSQTARALKTLRMSEFLEES</sequence>
<keyword evidence="9" id="KW-1185">Reference proteome</keyword>
<dbReference type="Gene3D" id="1.10.10.10">
    <property type="entry name" value="Winged helix-like DNA-binding domain superfamily/Winged helix DNA-binding domain"/>
    <property type="match status" value="1"/>
</dbReference>
<keyword evidence="5" id="KW-0804">Transcription</keyword>
<protein>
    <submittedName>
        <fullName evidence="8">SigE family RNA polymerase sigma factor</fullName>
    </submittedName>
</protein>
<dbReference type="AlphaFoldDB" id="A0A6I3J2V8"/>
<dbReference type="RefSeq" id="WP_154611862.1">
    <property type="nucleotide sequence ID" value="NZ_CP053660.1"/>
</dbReference>
<feature type="domain" description="RNA polymerase sigma-70 region 2" evidence="6">
    <location>
        <begin position="15"/>
        <end position="76"/>
    </location>
</feature>
<evidence type="ECO:0000256" key="3">
    <source>
        <dbReference type="ARBA" id="ARBA00023082"/>
    </source>
</evidence>
<dbReference type="InterPro" id="IPR036388">
    <property type="entry name" value="WH-like_DNA-bd_sf"/>
</dbReference>
<accession>A0A6I3J2V8</accession>
<dbReference type="SUPFAM" id="SSF88659">
    <property type="entry name" value="Sigma3 and sigma4 domains of RNA polymerase sigma factors"/>
    <property type="match status" value="1"/>
</dbReference>
<dbReference type="InterPro" id="IPR013324">
    <property type="entry name" value="RNA_pol_sigma_r3/r4-like"/>
</dbReference>
<evidence type="ECO:0000256" key="4">
    <source>
        <dbReference type="ARBA" id="ARBA00023125"/>
    </source>
</evidence>
<dbReference type="Pfam" id="PF08281">
    <property type="entry name" value="Sigma70_r4_2"/>
    <property type="match status" value="1"/>
</dbReference>
<dbReference type="InterPro" id="IPR039425">
    <property type="entry name" value="RNA_pol_sigma-70-like"/>
</dbReference>
<keyword evidence="3" id="KW-0731">Sigma factor</keyword>
<dbReference type="InterPro" id="IPR014325">
    <property type="entry name" value="RNA_pol_sigma-E_actinobac"/>
</dbReference>
<evidence type="ECO:0000256" key="5">
    <source>
        <dbReference type="ARBA" id="ARBA00023163"/>
    </source>
</evidence>
<proteinExistence type="inferred from homology"/>
<name>A0A6I3J2V8_9ACTN</name>